<dbReference type="Proteomes" id="UP000000733">
    <property type="component" value="Genome"/>
</dbReference>
<dbReference type="Pfam" id="PF01464">
    <property type="entry name" value="SLT"/>
    <property type="match status" value="1"/>
</dbReference>
<organism evidence="2 3">
    <name type="scientific">Pseudomonas phage phi13</name>
    <dbReference type="NCBI Taxonomy" id="134554"/>
    <lineage>
        <taxon>Viruses</taxon>
        <taxon>Riboviria</taxon>
        <taxon>Orthornavirae</taxon>
        <taxon>Duplornaviricota</taxon>
        <taxon>Vidaverviricetes</taxon>
        <taxon>Mindivirales</taxon>
        <taxon>Cystoviridae</taxon>
        <taxon>Gammacystovirus</taxon>
        <taxon>Gammacystovirus phi13</taxon>
        <taxon>Cystovirus phi13</taxon>
    </lineage>
</organism>
<dbReference type="SMR" id="Q9FZT9"/>
<evidence type="ECO:0000259" key="1">
    <source>
        <dbReference type="Pfam" id="PF01464"/>
    </source>
</evidence>
<sequence>MARAPAVSATRALQEWLQAQGVETVIVNGVARKLVVDGKMGNITSTAAKQDESPITKMIFDEIVRLSPVAPRARVSFPSTSNDPDRSVMEQLVRDECAARNVAFERVTQLIDHESGWNHASAISPTGAVGLMQLTSWPIRQWNVDHAVGKQYEQDERYDLRSNIVVGVWYVRRCAEFIGEDPSSTDPMVWARIYGAYNLGPGTMKLLLAGDYQNSNVQSSWRVQSNALKAGGIERYVSNAKSLFA</sequence>
<proteinExistence type="predicted"/>
<name>Q9FZT9_9VIRU</name>
<reference evidence="2 3" key="2">
    <citation type="journal article" date="2000" name="Virology">
        <title>Characterization of phi 13, a bacteriophage related to phi 6 and containing three dsRNA genomic segments.</title>
        <authorList>
            <person name="Qiao X."/>
            <person name="Qiao J."/>
            <person name="Onodera S."/>
            <person name="Mindich L."/>
        </authorList>
    </citation>
    <scope>NUCLEOTIDE SEQUENCE [LARGE SCALE GENOMIC DNA]</scope>
</reference>
<dbReference type="KEGG" id="vg:963876"/>
<dbReference type="EMBL" id="AF261666">
    <property type="protein sequence ID" value="AAG00437.1"/>
    <property type="molecule type" value="Genomic_RNA"/>
</dbReference>
<dbReference type="SUPFAM" id="SSF53955">
    <property type="entry name" value="Lysozyme-like"/>
    <property type="match status" value="1"/>
</dbReference>
<reference evidence="2 3" key="1">
    <citation type="journal article" date="1999" name="J. Bacteriol.">
        <title>Isolation of additional bacteriophages with genomes of segmented double-stranded RNA.</title>
        <authorList>
            <person name="Mindich L."/>
            <person name="Qiao X."/>
            <person name="Qiao J."/>
            <person name="Onodera S."/>
            <person name="Romantschuk M."/>
            <person name="Hoogstraten D."/>
        </authorList>
    </citation>
    <scope>NUCLEOTIDE SEQUENCE [LARGE SCALE GENOMIC DNA]</scope>
</reference>
<dbReference type="Gene3D" id="1.10.530.10">
    <property type="match status" value="1"/>
</dbReference>
<dbReference type="CDD" id="cd00254">
    <property type="entry name" value="LT-like"/>
    <property type="match status" value="1"/>
</dbReference>
<evidence type="ECO:0000313" key="3">
    <source>
        <dbReference type="Proteomes" id="UP000000733"/>
    </source>
</evidence>
<accession>Q9FZT9</accession>
<keyword evidence="3" id="KW-1185">Reference proteome</keyword>
<dbReference type="OrthoDB" id="32602at10239"/>
<protein>
    <submittedName>
        <fullName evidence="2">p5</fullName>
    </submittedName>
</protein>
<dbReference type="InterPro" id="IPR023346">
    <property type="entry name" value="Lysozyme-like_dom_sf"/>
</dbReference>
<evidence type="ECO:0000313" key="2">
    <source>
        <dbReference type="EMBL" id="AAG00437.1"/>
    </source>
</evidence>
<feature type="domain" description="Transglycosylase SLT" evidence="1">
    <location>
        <begin position="98"/>
        <end position="205"/>
    </location>
</feature>
<dbReference type="InterPro" id="IPR008258">
    <property type="entry name" value="Transglycosylase_SLT_dom_1"/>
</dbReference>
<gene>
    <name evidence="2" type="primary">5</name>
</gene>
<dbReference type="RefSeq" id="NP_690810.1">
    <property type="nucleotide sequence ID" value="NC_004170.1"/>
</dbReference>